<evidence type="ECO:0000313" key="2">
    <source>
        <dbReference type="WBParaSite" id="RSKR_0001083966.1"/>
    </source>
</evidence>
<accession>A0AC35UF04</accession>
<proteinExistence type="predicted"/>
<protein>
    <submittedName>
        <fullName evidence="2">G_PROTEIN_RECEP_F1_2 domain-containing protein</fullName>
    </submittedName>
</protein>
<name>A0AC35UF04_9BILA</name>
<dbReference type="WBParaSite" id="RSKR_0001083966.1">
    <property type="protein sequence ID" value="RSKR_0001083966.1"/>
    <property type="gene ID" value="RSKR_0001083966"/>
</dbReference>
<organism evidence="1 2">
    <name type="scientific">Rhabditophanes sp. KR3021</name>
    <dbReference type="NCBI Taxonomy" id="114890"/>
    <lineage>
        <taxon>Eukaryota</taxon>
        <taxon>Metazoa</taxon>
        <taxon>Ecdysozoa</taxon>
        <taxon>Nematoda</taxon>
        <taxon>Chromadorea</taxon>
        <taxon>Rhabditida</taxon>
        <taxon>Tylenchina</taxon>
        <taxon>Panagrolaimomorpha</taxon>
        <taxon>Strongyloidoidea</taxon>
        <taxon>Alloionematidae</taxon>
        <taxon>Rhabditophanes</taxon>
    </lineage>
</organism>
<sequence>MVFIVAIWTFIAFSNLNFSTTTAIARYLLISNKVKMTFKHFVLAILFTISFPFLLSTNFYFAFDLTIPSSILSSNRIEIIGNDSMFDDTNLVNAIVDCYSNIHTFLNLLGFEVNLVVSSIITYITYKKYSSFEKKYSSQLDDRTKRMNNQFKKLFVLQSTLPLVFIGIPVCMYITFILLEVHTNMGTYIITLMGLNPSINGILFLTLVSKNRSILFCHYQYVKNKLFCCCFKKSNVAVGQNKAVISRIM</sequence>
<evidence type="ECO:0000313" key="1">
    <source>
        <dbReference type="Proteomes" id="UP000095286"/>
    </source>
</evidence>
<reference evidence="2" key="1">
    <citation type="submission" date="2016-11" db="UniProtKB">
        <authorList>
            <consortium name="WormBaseParasite"/>
        </authorList>
    </citation>
    <scope>IDENTIFICATION</scope>
    <source>
        <strain evidence="2">KR3021</strain>
    </source>
</reference>
<dbReference type="Proteomes" id="UP000095286">
    <property type="component" value="Unplaced"/>
</dbReference>